<sequence>MSTKALAKGSSAPGPVPEGTIRLYSMRFCPFAQRARLVLEAKKIKCEIVNVNLMNKPDWFLQKNPLGMVPTLETCKNELVYDSPIVCEFLDDIYPANRLLPTDPYEKAKQKMLLEQFSKVMGYMYRIPVEKRKSMDTSKLEEELQVQLSKFEQKLADLKTCFFGGDSVTMIDYWLWPWFERMEALGFNKVLEQMQRLKRWMQLMQQDAVTKASGFSTDIYREFYEMYFQHNPEACDYHL</sequence>
<dbReference type="SUPFAM" id="SSF52833">
    <property type="entry name" value="Thioredoxin-like"/>
    <property type="match status" value="1"/>
</dbReference>
<dbReference type="EMBL" id="BEZZ01000336">
    <property type="protein sequence ID" value="GCC31023.1"/>
    <property type="molecule type" value="Genomic_DNA"/>
</dbReference>
<dbReference type="Pfam" id="PF00043">
    <property type="entry name" value="GST_C"/>
    <property type="match status" value="1"/>
</dbReference>
<dbReference type="InterPro" id="IPR036249">
    <property type="entry name" value="Thioredoxin-like_sf"/>
</dbReference>
<name>A0A401SKW5_CHIPU</name>
<evidence type="ECO:0000256" key="2">
    <source>
        <dbReference type="ARBA" id="ARBA00023002"/>
    </source>
</evidence>
<evidence type="ECO:0000259" key="7">
    <source>
        <dbReference type="PROSITE" id="PS50404"/>
    </source>
</evidence>
<dbReference type="PROSITE" id="PS50405">
    <property type="entry name" value="GST_CTER"/>
    <property type="match status" value="1"/>
</dbReference>
<evidence type="ECO:0000256" key="1">
    <source>
        <dbReference type="ARBA" id="ARBA00011067"/>
    </source>
</evidence>
<feature type="domain" description="GST C-terminal" evidence="8">
    <location>
        <begin position="103"/>
        <end position="223"/>
    </location>
</feature>
<dbReference type="GO" id="GO:0005737">
    <property type="term" value="C:cytoplasm"/>
    <property type="evidence" value="ECO:0007669"/>
    <property type="project" value="InterPro"/>
</dbReference>
<dbReference type="InterPro" id="IPR010987">
    <property type="entry name" value="Glutathione-S-Trfase_C-like"/>
</dbReference>
<dbReference type="InterPro" id="IPR004045">
    <property type="entry name" value="Glutathione_S-Trfase_N"/>
</dbReference>
<comment type="catalytic activity">
    <reaction evidence="5 6">
        <text>L-dehydroascorbate + 2 glutathione = glutathione disulfide + L-ascorbate</text>
        <dbReference type="Rhea" id="RHEA:24424"/>
        <dbReference type="ChEBI" id="CHEBI:38290"/>
        <dbReference type="ChEBI" id="CHEBI:57925"/>
        <dbReference type="ChEBI" id="CHEBI:58297"/>
        <dbReference type="ChEBI" id="CHEBI:58539"/>
        <dbReference type="EC" id="1.8.5.1"/>
    </reaction>
</comment>
<dbReference type="PANTHER" id="PTHR43968:SF6">
    <property type="entry name" value="GLUTATHIONE S-TRANSFERASE OMEGA"/>
    <property type="match status" value="1"/>
</dbReference>
<reference evidence="9 10" key="1">
    <citation type="journal article" date="2018" name="Nat. Ecol. Evol.">
        <title>Shark genomes provide insights into elasmobranch evolution and the origin of vertebrates.</title>
        <authorList>
            <person name="Hara Y"/>
            <person name="Yamaguchi K"/>
            <person name="Onimaru K"/>
            <person name="Kadota M"/>
            <person name="Koyanagi M"/>
            <person name="Keeley SD"/>
            <person name="Tatsumi K"/>
            <person name="Tanaka K"/>
            <person name="Motone F"/>
            <person name="Kageyama Y"/>
            <person name="Nozu R"/>
            <person name="Adachi N"/>
            <person name="Nishimura O"/>
            <person name="Nakagawa R"/>
            <person name="Tanegashima C"/>
            <person name="Kiyatake I"/>
            <person name="Matsumoto R"/>
            <person name="Murakumo K"/>
            <person name="Nishida K"/>
            <person name="Terakita A"/>
            <person name="Kuratani S"/>
            <person name="Sato K"/>
            <person name="Hyodo S Kuraku.S."/>
        </authorList>
    </citation>
    <scope>NUCLEOTIDE SEQUENCE [LARGE SCALE GENOMIC DNA]</scope>
</reference>
<comment type="similarity">
    <text evidence="1 6">Belongs to the GST superfamily. Omega family.</text>
</comment>
<dbReference type="GO" id="GO:0050610">
    <property type="term" value="F:methylarsonate reductase activity"/>
    <property type="evidence" value="ECO:0007669"/>
    <property type="project" value="UniProtKB-UniRule"/>
</dbReference>
<dbReference type="EC" id="2.5.1.18" evidence="6"/>
<dbReference type="SFLD" id="SFLDS00019">
    <property type="entry name" value="Glutathione_Transferase_(cytos"/>
    <property type="match status" value="1"/>
</dbReference>
<dbReference type="EC" id="1.20.4.2" evidence="6"/>
<dbReference type="Pfam" id="PF13417">
    <property type="entry name" value="GST_N_3"/>
    <property type="match status" value="1"/>
</dbReference>
<dbReference type="InterPro" id="IPR050983">
    <property type="entry name" value="GST_Omega/HSP26"/>
</dbReference>
<dbReference type="GO" id="GO:0045174">
    <property type="term" value="F:glutathione dehydrogenase (ascorbate) activity"/>
    <property type="evidence" value="ECO:0007669"/>
    <property type="project" value="UniProtKB-UniRule"/>
</dbReference>
<dbReference type="PRINTS" id="PR01625">
    <property type="entry name" value="GSTRNSFRASEO"/>
</dbReference>
<dbReference type="Gene3D" id="3.40.30.10">
    <property type="entry name" value="Glutaredoxin"/>
    <property type="match status" value="1"/>
</dbReference>
<feature type="domain" description="GST N-terminal" evidence="7">
    <location>
        <begin position="19"/>
        <end position="98"/>
    </location>
</feature>
<comment type="catalytic activity">
    <reaction evidence="3 6">
        <text>RX + glutathione = an S-substituted glutathione + a halide anion + H(+)</text>
        <dbReference type="Rhea" id="RHEA:16437"/>
        <dbReference type="ChEBI" id="CHEBI:15378"/>
        <dbReference type="ChEBI" id="CHEBI:16042"/>
        <dbReference type="ChEBI" id="CHEBI:17792"/>
        <dbReference type="ChEBI" id="CHEBI:57925"/>
        <dbReference type="ChEBI" id="CHEBI:90779"/>
        <dbReference type="EC" id="2.5.1.18"/>
    </reaction>
</comment>
<dbReference type="OMA" id="PDADIHP"/>
<keyword evidence="6" id="KW-0808">Transferase</keyword>
<comment type="function">
    <text evidence="6">Exhibits glutathione-dependent thiol transferase activity. Has high dehydroascorbate reductase activity and may contribute to the recycling of ascorbic acid. Participates in the biotransformation of inorganic arsenic and reduces monomethylarsonic acid (MMA).</text>
</comment>
<accession>A0A401SKW5</accession>
<dbReference type="AlphaFoldDB" id="A0A401SKW5"/>
<protein>
    <recommendedName>
        <fullName evidence="6">Glutathione S-transferase omega</fullName>
        <shortName evidence="6">GSTO</shortName>
        <ecNumber evidence="6">1.20.4.2</ecNumber>
        <ecNumber evidence="6">1.8.5.1</ecNumber>
        <ecNumber evidence="6">2.5.1.18</ecNumber>
    </recommendedName>
    <alternativeName>
        <fullName evidence="6">Glutathione-dependent dehydroascorbate reductase</fullName>
    </alternativeName>
    <alternativeName>
        <fullName evidence="6">Monomethylarsonic acid reductase</fullName>
    </alternativeName>
</protein>
<dbReference type="PROSITE" id="PS50404">
    <property type="entry name" value="GST_NTER"/>
    <property type="match status" value="1"/>
</dbReference>
<gene>
    <name evidence="9" type="ORF">chiPu_0009477</name>
</gene>
<dbReference type="Gene3D" id="1.20.1050.10">
    <property type="match status" value="1"/>
</dbReference>
<evidence type="ECO:0000256" key="4">
    <source>
        <dbReference type="ARBA" id="ARBA00048353"/>
    </source>
</evidence>
<organism evidence="9 10">
    <name type="scientific">Chiloscyllium punctatum</name>
    <name type="common">Brownbanded bambooshark</name>
    <name type="synonym">Hemiscyllium punctatum</name>
    <dbReference type="NCBI Taxonomy" id="137246"/>
    <lineage>
        <taxon>Eukaryota</taxon>
        <taxon>Metazoa</taxon>
        <taxon>Chordata</taxon>
        <taxon>Craniata</taxon>
        <taxon>Vertebrata</taxon>
        <taxon>Chondrichthyes</taxon>
        <taxon>Elasmobranchii</taxon>
        <taxon>Galeomorphii</taxon>
        <taxon>Galeoidea</taxon>
        <taxon>Orectolobiformes</taxon>
        <taxon>Hemiscylliidae</taxon>
        <taxon>Chiloscyllium</taxon>
    </lineage>
</organism>
<dbReference type="InterPro" id="IPR005442">
    <property type="entry name" value="GST_omega"/>
</dbReference>
<evidence type="ECO:0000256" key="5">
    <source>
        <dbReference type="ARBA" id="ARBA00049544"/>
    </source>
</evidence>
<keyword evidence="2 6" id="KW-0560">Oxidoreductase</keyword>
<comment type="caution">
    <text evidence="9">The sequence shown here is derived from an EMBL/GenBank/DDBJ whole genome shotgun (WGS) entry which is preliminary data.</text>
</comment>
<dbReference type="GO" id="GO:0006749">
    <property type="term" value="P:glutathione metabolic process"/>
    <property type="evidence" value="ECO:0007669"/>
    <property type="project" value="UniProtKB-UniRule"/>
</dbReference>
<dbReference type="SFLD" id="SFLDG00358">
    <property type="entry name" value="Main_(cytGST)"/>
    <property type="match status" value="1"/>
</dbReference>
<dbReference type="InterPro" id="IPR004046">
    <property type="entry name" value="GST_C"/>
</dbReference>
<evidence type="ECO:0000256" key="3">
    <source>
        <dbReference type="ARBA" id="ARBA00047960"/>
    </source>
</evidence>
<dbReference type="SUPFAM" id="SSF47616">
    <property type="entry name" value="GST C-terminal domain-like"/>
    <property type="match status" value="1"/>
</dbReference>
<dbReference type="FunFam" id="3.40.30.10:FF:000123">
    <property type="entry name" value="Glutathione transferase o1"/>
    <property type="match status" value="1"/>
</dbReference>
<evidence type="ECO:0000313" key="9">
    <source>
        <dbReference type="EMBL" id="GCC31023.1"/>
    </source>
</evidence>
<dbReference type="Proteomes" id="UP000287033">
    <property type="component" value="Unassembled WGS sequence"/>
</dbReference>
<comment type="catalytic activity">
    <reaction evidence="4 6">
        <text>methylarsonate + 2 glutathione + H(+) = methylarsonous acid + glutathione disulfide + H2O</text>
        <dbReference type="Rhea" id="RHEA:15969"/>
        <dbReference type="ChEBI" id="CHEBI:15377"/>
        <dbReference type="ChEBI" id="CHEBI:15378"/>
        <dbReference type="ChEBI" id="CHEBI:17826"/>
        <dbReference type="ChEBI" id="CHEBI:33409"/>
        <dbReference type="ChEBI" id="CHEBI:57925"/>
        <dbReference type="ChEBI" id="CHEBI:58297"/>
        <dbReference type="EC" id="1.20.4.2"/>
    </reaction>
</comment>
<dbReference type="FunFam" id="1.20.1050.10:FF:000009">
    <property type="entry name" value="Glutathione S-transferase omega-1"/>
    <property type="match status" value="1"/>
</dbReference>
<evidence type="ECO:0000313" key="10">
    <source>
        <dbReference type="Proteomes" id="UP000287033"/>
    </source>
</evidence>
<dbReference type="STRING" id="137246.A0A401SKW5"/>
<keyword evidence="10" id="KW-1185">Reference proteome</keyword>
<dbReference type="OrthoDB" id="4951845at2759"/>
<dbReference type="InterPro" id="IPR040079">
    <property type="entry name" value="Glutathione_S-Trfase"/>
</dbReference>
<dbReference type="GO" id="GO:0004364">
    <property type="term" value="F:glutathione transferase activity"/>
    <property type="evidence" value="ECO:0007669"/>
    <property type="project" value="UniProtKB-UniRule"/>
</dbReference>
<dbReference type="PANTHER" id="PTHR43968">
    <property type="match status" value="1"/>
</dbReference>
<evidence type="ECO:0000256" key="6">
    <source>
        <dbReference type="RuleBase" id="RU368071"/>
    </source>
</evidence>
<proteinExistence type="inferred from homology"/>
<dbReference type="EC" id="1.8.5.1" evidence="6"/>
<dbReference type="InterPro" id="IPR036282">
    <property type="entry name" value="Glutathione-S-Trfase_C_sf"/>
</dbReference>
<evidence type="ECO:0000259" key="8">
    <source>
        <dbReference type="PROSITE" id="PS50405"/>
    </source>
</evidence>